<dbReference type="EMBL" id="LJIW01000002">
    <property type="protein sequence ID" value="PNG89942.1"/>
    <property type="molecule type" value="Genomic_DNA"/>
</dbReference>
<organism evidence="1 2">
    <name type="scientific">Streptomyces malaysiensis</name>
    <dbReference type="NCBI Taxonomy" id="92644"/>
    <lineage>
        <taxon>Bacteria</taxon>
        <taxon>Bacillati</taxon>
        <taxon>Actinomycetota</taxon>
        <taxon>Actinomycetes</taxon>
        <taxon>Kitasatosporales</taxon>
        <taxon>Streptomycetaceae</taxon>
        <taxon>Streptomyces</taxon>
        <taxon>Streptomyces violaceusniger group</taxon>
    </lineage>
</organism>
<proteinExistence type="predicted"/>
<evidence type="ECO:0000313" key="2">
    <source>
        <dbReference type="Proteomes" id="UP000236520"/>
    </source>
</evidence>
<gene>
    <name evidence="1" type="ORF">SMF913_25407</name>
</gene>
<protein>
    <submittedName>
        <fullName evidence="1">Uncharacterized protein</fullName>
    </submittedName>
</protein>
<reference evidence="1 2" key="1">
    <citation type="submission" date="2015-09" db="EMBL/GenBank/DDBJ databases">
        <title>Genome sequence, genome mining and natural product profiling of a biocontrol bacterium Streptomyces malaysiensis F913.</title>
        <authorList>
            <person name="Xu Y."/>
            <person name="Wei J."/>
            <person name="Xie J."/>
            <person name="Li T."/>
            <person name="Zhou Z."/>
        </authorList>
    </citation>
    <scope>NUCLEOTIDE SEQUENCE [LARGE SCALE GENOMIC DNA]</scope>
    <source>
        <strain evidence="1 2">F913</strain>
    </source>
</reference>
<dbReference type="Proteomes" id="UP000236520">
    <property type="component" value="Unassembled WGS sequence"/>
</dbReference>
<comment type="caution">
    <text evidence="1">The sequence shown here is derived from an EMBL/GenBank/DDBJ whole genome shotgun (WGS) entry which is preliminary data.</text>
</comment>
<dbReference type="SUPFAM" id="SSF75304">
    <property type="entry name" value="Amidase signature (AS) enzymes"/>
    <property type="match status" value="1"/>
</dbReference>
<dbReference type="RefSeq" id="WP_250850779.1">
    <property type="nucleotide sequence ID" value="NZ_LJIW01000002.1"/>
</dbReference>
<sequence>MPGPLGRIATMEEDLNAYVTVVAESARRAAARAEREIAAAGHRSPLHGQPQSAPISWMYAPEAFGASGEDGFASGGRR</sequence>
<name>A0A2J7YPI5_STRMQ</name>
<dbReference type="InterPro" id="IPR036928">
    <property type="entry name" value="AS_sf"/>
</dbReference>
<dbReference type="AlphaFoldDB" id="A0A2J7YPI5"/>
<accession>A0A2J7YPI5</accession>
<keyword evidence="2" id="KW-1185">Reference proteome</keyword>
<evidence type="ECO:0000313" key="1">
    <source>
        <dbReference type="EMBL" id="PNG89942.1"/>
    </source>
</evidence>
<dbReference type="Gene3D" id="3.90.1300.10">
    <property type="entry name" value="Amidase signature (AS) domain"/>
    <property type="match status" value="1"/>
</dbReference>